<accession>A0A200Q5T9</accession>
<gene>
    <name evidence="9" type="ORF">BVC80_1385g24</name>
</gene>
<dbReference type="InterPro" id="IPR051238">
    <property type="entry name" value="GDSL_esterase/lipase"/>
</dbReference>
<dbReference type="Proteomes" id="UP000195402">
    <property type="component" value="Unassembled WGS sequence"/>
</dbReference>
<keyword evidence="10" id="KW-1185">Reference proteome</keyword>
<dbReference type="OMA" id="EKAYNGP"/>
<keyword evidence="6" id="KW-0442">Lipid degradation</keyword>
<proteinExistence type="inferred from homology"/>
<evidence type="ECO:0000313" key="10">
    <source>
        <dbReference type="Proteomes" id="UP000195402"/>
    </source>
</evidence>
<dbReference type="InterPro" id="IPR035669">
    <property type="entry name" value="SGNH_plant_lipase-like"/>
</dbReference>
<keyword evidence="7" id="KW-0443">Lipid metabolism</keyword>
<dbReference type="SUPFAM" id="SSF52266">
    <property type="entry name" value="SGNH hydrolase"/>
    <property type="match status" value="1"/>
</dbReference>
<sequence>MNSYMARSVIRKALLNGQISGNRYICSSATVIRSSSSSSESIFRERNPTYMFFSISRSWSSSSAASAASVETALAEKAKKEKSDSDGVVVSSYWGVSRPKVTREDGTVWPWNCFMNFYRRTPEYARLQNSTRVQQFPRIYCNLQRGRAEAAVGSSSSTTSPEVPAMFVFGDSLVDDGNNNHLTSFAKSNYVPYGIDFYQGPTGRFCNGKTIVDFLGELLGLPYLPAYTNVDRPDRILGGVNYASAAAGILDQTGQDLGERFSLNEQISNFESNMKQLKNEMGEKMNMSQYLAKSIVMIIIGSNDYINNYLLPTLYPTSYYYKPDDYADLLISHYNNKLVELHNAGLRKFLLAGVGPLGCIPNQLATGLAPPGQCVFQVNEIVKMFNVRLRSLVDRLNANYPGAIFVYGDTYGAFGDIIKNPTNYAFKVNNQGCCGLGKNQGQVTCLPLETPCTNRKEYVFWDAFHPTEAVNAILAQRAYSGPPSDCHPINVKQMAQI</sequence>
<dbReference type="Pfam" id="PF00657">
    <property type="entry name" value="Lipase_GDSL"/>
    <property type="match status" value="1"/>
</dbReference>
<name>A0A200Q5T9_MACCD</name>
<comment type="similarity">
    <text evidence="2">Belongs to the 'GDSL' lipolytic enzyme family.</text>
</comment>
<dbReference type="GO" id="GO:0016042">
    <property type="term" value="P:lipid catabolic process"/>
    <property type="evidence" value="ECO:0007669"/>
    <property type="project" value="UniProtKB-KW"/>
</dbReference>
<keyword evidence="8" id="KW-0175">Coiled coil</keyword>
<dbReference type="InParanoid" id="A0A200Q5T9"/>
<evidence type="ECO:0000256" key="7">
    <source>
        <dbReference type="ARBA" id="ARBA00023098"/>
    </source>
</evidence>
<reference evidence="9 10" key="1">
    <citation type="journal article" date="2017" name="Mol. Plant">
        <title>The Genome of Medicinal Plant Macleaya cordata Provides New Insights into Benzylisoquinoline Alkaloids Metabolism.</title>
        <authorList>
            <person name="Liu X."/>
            <person name="Liu Y."/>
            <person name="Huang P."/>
            <person name="Ma Y."/>
            <person name="Qing Z."/>
            <person name="Tang Q."/>
            <person name="Cao H."/>
            <person name="Cheng P."/>
            <person name="Zheng Y."/>
            <person name="Yuan Z."/>
            <person name="Zhou Y."/>
            <person name="Liu J."/>
            <person name="Tang Z."/>
            <person name="Zhuo Y."/>
            <person name="Zhang Y."/>
            <person name="Yu L."/>
            <person name="Huang J."/>
            <person name="Yang P."/>
            <person name="Peng Q."/>
            <person name="Zhang J."/>
            <person name="Jiang W."/>
            <person name="Zhang Z."/>
            <person name="Lin K."/>
            <person name="Ro D.K."/>
            <person name="Chen X."/>
            <person name="Xiong X."/>
            <person name="Shang Y."/>
            <person name="Huang S."/>
            <person name="Zeng J."/>
        </authorList>
    </citation>
    <scope>NUCLEOTIDE SEQUENCE [LARGE SCALE GENOMIC DNA]</scope>
    <source>
        <strain evidence="10">cv. BLH2017</strain>
        <tissue evidence="9">Root</tissue>
    </source>
</reference>
<evidence type="ECO:0000256" key="6">
    <source>
        <dbReference type="ARBA" id="ARBA00022963"/>
    </source>
</evidence>
<dbReference type="EMBL" id="MVGT01003003">
    <property type="protein sequence ID" value="OVA05804.1"/>
    <property type="molecule type" value="Genomic_DNA"/>
</dbReference>
<dbReference type="OrthoDB" id="1600564at2759"/>
<dbReference type="Gene3D" id="3.40.50.1110">
    <property type="entry name" value="SGNH hydrolase"/>
    <property type="match status" value="1"/>
</dbReference>
<feature type="coiled-coil region" evidence="8">
    <location>
        <begin position="260"/>
        <end position="287"/>
    </location>
</feature>
<keyword evidence="3" id="KW-0964">Secreted</keyword>
<dbReference type="FunCoup" id="A0A200Q5T9">
    <property type="interactions" value="27"/>
</dbReference>
<dbReference type="CDD" id="cd01837">
    <property type="entry name" value="SGNH_plant_lipase_like"/>
    <property type="match status" value="1"/>
</dbReference>
<keyword evidence="4" id="KW-0732">Signal</keyword>
<evidence type="ECO:0000256" key="8">
    <source>
        <dbReference type="SAM" id="Coils"/>
    </source>
</evidence>
<evidence type="ECO:0000256" key="4">
    <source>
        <dbReference type="ARBA" id="ARBA00022729"/>
    </source>
</evidence>
<evidence type="ECO:0000256" key="3">
    <source>
        <dbReference type="ARBA" id="ARBA00022525"/>
    </source>
</evidence>
<evidence type="ECO:0000313" key="9">
    <source>
        <dbReference type="EMBL" id="OVA05804.1"/>
    </source>
</evidence>
<dbReference type="PANTHER" id="PTHR45650:SF32">
    <property type="entry name" value="GDSL-LIKE LIPASE_ACYLHYDROLASE"/>
    <property type="match status" value="1"/>
</dbReference>
<comment type="subcellular location">
    <subcellularLocation>
        <location evidence="1">Secreted</location>
    </subcellularLocation>
</comment>
<dbReference type="GO" id="GO:0005576">
    <property type="term" value="C:extracellular region"/>
    <property type="evidence" value="ECO:0007669"/>
    <property type="project" value="UniProtKB-SubCell"/>
</dbReference>
<dbReference type="InterPro" id="IPR001087">
    <property type="entry name" value="GDSL"/>
</dbReference>
<organism evidence="9 10">
    <name type="scientific">Macleaya cordata</name>
    <name type="common">Five-seeded plume-poppy</name>
    <name type="synonym">Bocconia cordata</name>
    <dbReference type="NCBI Taxonomy" id="56857"/>
    <lineage>
        <taxon>Eukaryota</taxon>
        <taxon>Viridiplantae</taxon>
        <taxon>Streptophyta</taxon>
        <taxon>Embryophyta</taxon>
        <taxon>Tracheophyta</taxon>
        <taxon>Spermatophyta</taxon>
        <taxon>Magnoliopsida</taxon>
        <taxon>Ranunculales</taxon>
        <taxon>Papaveraceae</taxon>
        <taxon>Papaveroideae</taxon>
        <taxon>Macleaya</taxon>
    </lineage>
</organism>
<dbReference type="STRING" id="56857.A0A200Q5T9"/>
<dbReference type="PANTHER" id="PTHR45650">
    <property type="entry name" value="GDSL-LIKE LIPASE/ACYLHYDROLASE-RELATED"/>
    <property type="match status" value="1"/>
</dbReference>
<dbReference type="GO" id="GO:0016788">
    <property type="term" value="F:hydrolase activity, acting on ester bonds"/>
    <property type="evidence" value="ECO:0007669"/>
    <property type="project" value="InterPro"/>
</dbReference>
<keyword evidence="5" id="KW-0378">Hydrolase</keyword>
<evidence type="ECO:0000256" key="1">
    <source>
        <dbReference type="ARBA" id="ARBA00004613"/>
    </source>
</evidence>
<comment type="caution">
    <text evidence="9">The sequence shown here is derived from an EMBL/GenBank/DDBJ whole genome shotgun (WGS) entry which is preliminary data.</text>
</comment>
<evidence type="ECO:0000256" key="5">
    <source>
        <dbReference type="ARBA" id="ARBA00022801"/>
    </source>
</evidence>
<evidence type="ECO:0000256" key="2">
    <source>
        <dbReference type="ARBA" id="ARBA00008668"/>
    </source>
</evidence>
<dbReference type="AlphaFoldDB" id="A0A200Q5T9"/>
<dbReference type="InterPro" id="IPR036514">
    <property type="entry name" value="SGNH_hydro_sf"/>
</dbReference>
<protein>
    <submittedName>
        <fullName evidence="9">Lipase</fullName>
    </submittedName>
</protein>